<dbReference type="EMBL" id="LJNI01000142">
    <property type="protein sequence ID" value="KPJ71108.1"/>
    <property type="molecule type" value="Genomic_DNA"/>
</dbReference>
<organism evidence="1 2">
    <name type="scientific">candidate division TA06 bacterium DG_78</name>
    <dbReference type="NCBI Taxonomy" id="1703772"/>
    <lineage>
        <taxon>Bacteria</taxon>
        <taxon>Bacteria division TA06</taxon>
    </lineage>
</organism>
<sequence length="161" mass="18351">MKKFLVFLLVAVVVYIACDYAKEGTSLRPDVKITYMNPIGWYTYVGDTTVVATIEEIHFVAENSVDCFLDRLVWEYYTEGGDVFFGPDEISLYGQIEGLVDPASVDTFILQNISLPLQPVRDNLGTGDAARALLHFYIVDEYWGDRYDTVTVWFGIYMMPQ</sequence>
<evidence type="ECO:0000313" key="1">
    <source>
        <dbReference type="EMBL" id="KPJ71108.1"/>
    </source>
</evidence>
<proteinExistence type="predicted"/>
<accession>A0A0S7Y924</accession>
<dbReference type="AlphaFoldDB" id="A0A0S7Y924"/>
<reference evidence="1 2" key="1">
    <citation type="journal article" date="2015" name="Microbiome">
        <title>Genomic resolution of linkages in carbon, nitrogen, and sulfur cycling among widespread estuary sediment bacteria.</title>
        <authorList>
            <person name="Baker B.J."/>
            <person name="Lazar C.S."/>
            <person name="Teske A.P."/>
            <person name="Dick G.J."/>
        </authorList>
    </citation>
    <scope>NUCLEOTIDE SEQUENCE [LARGE SCALE GENOMIC DNA]</scope>
    <source>
        <strain evidence="1">DG_78</strain>
    </source>
</reference>
<evidence type="ECO:0000313" key="2">
    <source>
        <dbReference type="Proteomes" id="UP000051012"/>
    </source>
</evidence>
<comment type="caution">
    <text evidence="1">The sequence shown here is derived from an EMBL/GenBank/DDBJ whole genome shotgun (WGS) entry which is preliminary data.</text>
</comment>
<name>A0A0S7Y924_UNCT6</name>
<gene>
    <name evidence="1" type="ORF">AMJ52_09075</name>
</gene>
<protein>
    <submittedName>
        <fullName evidence="1">Uncharacterized protein</fullName>
    </submittedName>
</protein>
<dbReference type="Proteomes" id="UP000051012">
    <property type="component" value="Unassembled WGS sequence"/>
</dbReference>